<dbReference type="GO" id="GO:0005975">
    <property type="term" value="P:carbohydrate metabolic process"/>
    <property type="evidence" value="ECO:0007669"/>
    <property type="project" value="InterPro"/>
</dbReference>
<evidence type="ECO:0000256" key="1">
    <source>
        <dbReference type="ARBA" id="ARBA00006217"/>
    </source>
</evidence>
<dbReference type="EMBL" id="LZYO01000069">
    <property type="protein sequence ID" value="ODH38471.1"/>
    <property type="molecule type" value="Genomic_DNA"/>
</dbReference>
<dbReference type="InterPro" id="IPR015892">
    <property type="entry name" value="Carbonic_anhydrase_CS"/>
</dbReference>
<dbReference type="InterPro" id="IPR036874">
    <property type="entry name" value="Carbonic_anhydrase_sf"/>
</dbReference>
<dbReference type="Gene3D" id="3.40.1050.10">
    <property type="entry name" value="Carbonic anhydrase"/>
    <property type="match status" value="1"/>
</dbReference>
<evidence type="ECO:0000256" key="9">
    <source>
        <dbReference type="PIRSR" id="PIRSR601765-1"/>
    </source>
</evidence>
<keyword evidence="6" id="KW-0456">Lyase</keyword>
<dbReference type="EC" id="4.2.1.1" evidence="2"/>
<evidence type="ECO:0000256" key="10">
    <source>
        <dbReference type="SAM" id="SignalP"/>
    </source>
</evidence>
<comment type="similarity">
    <text evidence="1">Belongs to the beta-class carbonic anhydrase family.</text>
</comment>
<comment type="caution">
    <text evidence="11">The sequence shown here is derived from an EMBL/GenBank/DDBJ whole genome shotgun (WGS) entry which is preliminary data.</text>
</comment>
<evidence type="ECO:0000256" key="7">
    <source>
        <dbReference type="ARBA" id="ARBA00031969"/>
    </source>
</evidence>
<feature type="signal peptide" evidence="10">
    <location>
        <begin position="1"/>
        <end position="17"/>
    </location>
</feature>
<dbReference type="Pfam" id="PF00484">
    <property type="entry name" value="Pro_CA"/>
    <property type="match status" value="1"/>
</dbReference>
<dbReference type="GO" id="GO:0004089">
    <property type="term" value="F:carbonate dehydratase activity"/>
    <property type="evidence" value="ECO:0007669"/>
    <property type="project" value="UniProtKB-EC"/>
</dbReference>
<gene>
    <name evidence="11" type="ORF">ACO22_02322</name>
</gene>
<keyword evidence="10" id="KW-0732">Signal</keyword>
<dbReference type="InterPro" id="IPR008928">
    <property type="entry name" value="6-hairpin_glycosidase_sf"/>
</dbReference>
<keyword evidence="5 9" id="KW-0862">Zinc</keyword>
<dbReference type="GO" id="GO:0015976">
    <property type="term" value="P:carbon utilization"/>
    <property type="evidence" value="ECO:0007669"/>
    <property type="project" value="InterPro"/>
</dbReference>
<proteinExistence type="inferred from homology"/>
<evidence type="ECO:0000256" key="8">
    <source>
        <dbReference type="ARBA" id="ARBA00048348"/>
    </source>
</evidence>
<evidence type="ECO:0000256" key="4">
    <source>
        <dbReference type="ARBA" id="ARBA00022723"/>
    </source>
</evidence>
<evidence type="ECO:0000256" key="3">
    <source>
        <dbReference type="ARBA" id="ARBA00014628"/>
    </source>
</evidence>
<dbReference type="GO" id="GO:0008270">
    <property type="term" value="F:zinc ion binding"/>
    <property type="evidence" value="ECO:0007669"/>
    <property type="project" value="InterPro"/>
</dbReference>
<dbReference type="InterPro" id="IPR053169">
    <property type="entry name" value="MUG_Protein"/>
</dbReference>
<dbReference type="SUPFAM" id="SSF48208">
    <property type="entry name" value="Six-hairpin glycosidases"/>
    <property type="match status" value="1"/>
</dbReference>
<dbReference type="VEuPathDB" id="FungiDB:PADG_07673"/>
<dbReference type="VEuPathDB" id="FungiDB:PABG_06289"/>
<name>A0A1D2JJ34_PARBR</name>
<reference evidence="11 12" key="1">
    <citation type="submission" date="2016-06" db="EMBL/GenBank/DDBJ databases">
        <authorList>
            <person name="Kjaerup R.B."/>
            <person name="Dalgaard T.S."/>
            <person name="Juul-Madsen H.R."/>
        </authorList>
    </citation>
    <scope>NUCLEOTIDE SEQUENCE [LARGE SCALE GENOMIC DNA]</scope>
    <source>
        <strain evidence="11 12">Pb300</strain>
    </source>
</reference>
<protein>
    <recommendedName>
        <fullName evidence="3">Carbonic anhydrase</fullName>
        <ecNumber evidence="2">4.2.1.1</ecNumber>
    </recommendedName>
    <alternativeName>
        <fullName evidence="7">Carbonate dehydratase</fullName>
    </alternativeName>
</protein>
<dbReference type="Gene3D" id="1.50.10.20">
    <property type="match status" value="1"/>
</dbReference>
<dbReference type="Proteomes" id="UP000242814">
    <property type="component" value="Unassembled WGS sequence"/>
</dbReference>
<keyword evidence="4 9" id="KW-0479">Metal-binding</keyword>
<accession>A0A1D2JJ34</accession>
<dbReference type="VEuPathDB" id="FungiDB:PADG_07674"/>
<dbReference type="CDD" id="cd00883">
    <property type="entry name" value="beta_CA_cladeA"/>
    <property type="match status" value="1"/>
</dbReference>
<feature type="binding site" evidence="9">
    <location>
        <position position="511"/>
    </location>
    <ligand>
        <name>Zn(2+)</name>
        <dbReference type="ChEBI" id="CHEBI:29105"/>
    </ligand>
</feature>
<feature type="binding site" evidence="9">
    <location>
        <position position="567"/>
    </location>
    <ligand>
        <name>Zn(2+)</name>
        <dbReference type="ChEBI" id="CHEBI:29105"/>
    </ligand>
</feature>
<dbReference type="AlphaFoldDB" id="A0A1D2JJ34"/>
<evidence type="ECO:0000313" key="11">
    <source>
        <dbReference type="EMBL" id="ODH38471.1"/>
    </source>
</evidence>
<evidence type="ECO:0000256" key="6">
    <source>
        <dbReference type="ARBA" id="ARBA00023239"/>
    </source>
</evidence>
<feature type="binding site" evidence="9">
    <location>
        <position position="570"/>
    </location>
    <ligand>
        <name>Zn(2+)</name>
        <dbReference type="ChEBI" id="CHEBI:29105"/>
    </ligand>
</feature>
<dbReference type="SUPFAM" id="SSF53056">
    <property type="entry name" value="beta-carbonic anhydrase, cab"/>
    <property type="match status" value="1"/>
</dbReference>
<dbReference type="InterPro" id="IPR005198">
    <property type="entry name" value="Glyco_hydro_76"/>
</dbReference>
<feature type="chain" id="PRO_5008902469" description="Carbonic anhydrase" evidence="10">
    <location>
        <begin position="18"/>
        <end position="680"/>
    </location>
</feature>
<dbReference type="FunFam" id="3.40.1050.10:FF:000001">
    <property type="entry name" value="Carbonic anhydrase"/>
    <property type="match status" value="1"/>
</dbReference>
<evidence type="ECO:0000256" key="5">
    <source>
        <dbReference type="ARBA" id="ARBA00022833"/>
    </source>
</evidence>
<dbReference type="PANTHER" id="PTHR47791">
    <property type="entry name" value="MEIOTICALLY UP-REGULATED GENE 191 PROTEIN"/>
    <property type="match status" value="1"/>
</dbReference>
<sequence>MRGLVFACTLLLSYALALPNYGSYAEVGLQALHKWYNASTGLWETTGWWNSANCLTTVGNLMPLNDYAASIGKDIFSATFKQAQKAQARLYTRVPSNGLVEIGYLNPPFIIASSLWHSFPGFINDYYDDEGWWALGWINAYDVTKDQKYLQMARDIFEDMTGGWDSGRCGGGIWWDKRQTALVAISNELFLSVAAHLATRVPNKAKYYSDWAIKEWKWFKQSGLINMQNNINDGIDLIICKNNGGIVWSYNQGVILGALVELSKVFPGEGNSFLDHAHAIATAAIRTLSDEHGILHDRCEPDCGGDGPQFKGIFMRNLQVLHKTALKSEYKFFIEKNADSIWANDKNDENQFGINWAGPFAPPALASTQSSALDALVAAAAIQKLIELPPLTLHSRRPMFRPRQVSTLSTLRTQCTAITTPTRSSINKSSLLFNHQNHLVNKPLPRFPHPCTTRRTISQMAPSDVSKYLQETHERVFENNRKWAAEKAAKDPHFFEKLSIGQNPDYLWIGCSDSRIPAEQITGLDPGEAFIHRNIANLVCNTDLNVMSVINYAVRHLHVKHIIVCGHYECGGVKAALTPADLGLLNPWLRNIRDVYRLHEAELDALDENKRYDRLVELNVIEQCRNIIKTAAVQKMYSKNQYPIVHGWVFNIKNGLLTDLKIDFEKVLTGIQKIYDLTGK</sequence>
<feature type="binding site" evidence="9">
    <location>
        <position position="513"/>
    </location>
    <ligand>
        <name>Zn(2+)</name>
        <dbReference type="ChEBI" id="CHEBI:29105"/>
    </ligand>
</feature>
<dbReference type="PANTHER" id="PTHR47791:SF1">
    <property type="entry name" value="ENDO MANNANASE, GH76 FAMILY (EUROFUNG)"/>
    <property type="match status" value="1"/>
</dbReference>
<organism evidence="11 12">
    <name type="scientific">Paracoccidioides brasiliensis</name>
    <dbReference type="NCBI Taxonomy" id="121759"/>
    <lineage>
        <taxon>Eukaryota</taxon>
        <taxon>Fungi</taxon>
        <taxon>Dikarya</taxon>
        <taxon>Ascomycota</taxon>
        <taxon>Pezizomycotina</taxon>
        <taxon>Eurotiomycetes</taxon>
        <taxon>Eurotiomycetidae</taxon>
        <taxon>Onygenales</taxon>
        <taxon>Ajellomycetaceae</taxon>
        <taxon>Paracoccidioides</taxon>
    </lineage>
</organism>
<dbReference type="VEuPathDB" id="FungiDB:PABG_06290"/>
<dbReference type="Pfam" id="PF03663">
    <property type="entry name" value="Glyco_hydro_76"/>
    <property type="match status" value="1"/>
</dbReference>
<comment type="cofactor">
    <cofactor evidence="9">
        <name>Zn(2+)</name>
        <dbReference type="ChEBI" id="CHEBI:29105"/>
    </cofactor>
    <text evidence="9">Binds 1 zinc ion per subunit.</text>
</comment>
<evidence type="ECO:0000256" key="2">
    <source>
        <dbReference type="ARBA" id="ARBA00012925"/>
    </source>
</evidence>
<dbReference type="PROSITE" id="PS00704">
    <property type="entry name" value="PROK_CO2_ANHYDRASE_1"/>
    <property type="match status" value="1"/>
</dbReference>
<dbReference type="SMART" id="SM00947">
    <property type="entry name" value="Pro_CA"/>
    <property type="match status" value="1"/>
</dbReference>
<dbReference type="InterPro" id="IPR001765">
    <property type="entry name" value="Carbonic_anhydrase"/>
</dbReference>
<evidence type="ECO:0000313" key="12">
    <source>
        <dbReference type="Proteomes" id="UP000242814"/>
    </source>
</evidence>
<comment type="catalytic activity">
    <reaction evidence="8">
        <text>hydrogencarbonate + H(+) = CO2 + H2O</text>
        <dbReference type="Rhea" id="RHEA:10748"/>
        <dbReference type="ChEBI" id="CHEBI:15377"/>
        <dbReference type="ChEBI" id="CHEBI:15378"/>
        <dbReference type="ChEBI" id="CHEBI:16526"/>
        <dbReference type="ChEBI" id="CHEBI:17544"/>
        <dbReference type="EC" id="4.2.1.1"/>
    </reaction>
</comment>